<name>A0ABN1MRU3_9FLAO</name>
<dbReference type="Proteomes" id="UP001501126">
    <property type="component" value="Unassembled WGS sequence"/>
</dbReference>
<dbReference type="PROSITE" id="PS51257">
    <property type="entry name" value="PROKAR_LIPOPROTEIN"/>
    <property type="match status" value="1"/>
</dbReference>
<evidence type="ECO:0000313" key="2">
    <source>
        <dbReference type="Proteomes" id="UP001501126"/>
    </source>
</evidence>
<reference evidence="1 2" key="1">
    <citation type="journal article" date="2019" name="Int. J. Syst. Evol. Microbiol.">
        <title>The Global Catalogue of Microorganisms (GCM) 10K type strain sequencing project: providing services to taxonomists for standard genome sequencing and annotation.</title>
        <authorList>
            <consortium name="The Broad Institute Genomics Platform"/>
            <consortium name="The Broad Institute Genome Sequencing Center for Infectious Disease"/>
            <person name="Wu L."/>
            <person name="Ma J."/>
        </authorList>
    </citation>
    <scope>NUCLEOTIDE SEQUENCE [LARGE SCALE GENOMIC DNA]</scope>
    <source>
        <strain evidence="1 2">JCM 16083</strain>
    </source>
</reference>
<sequence length="302" mass="34880">MKVKHCLGIGMLFISCSLNFEKSEMDIDSSSDIVESIDTLFQFPFYTTFSVNNNKISVIGENNSLLSYTDTGFKLMGEIDSEYYVERLFHTSENLILAGIGTEYLLEEVFILDSSINIIKSIKSLNVLSINKFSNHALCLGDYSSDKFLSLAEQIINYHFLYDFNNNDTLKRFKDNFLVVNSGPYYHEFNFNEFLVGRDNKLEVIKYSKNGKELKKFSINLKKDGSVPVYFFENNKYLSYTSGKYTLSTNDGKVLKTFNVAPQFFHQFSIQDESLNVFGWLDTDNDELDSYFFVKQTFSVNY</sequence>
<comment type="caution">
    <text evidence="1">The sequence shown here is derived from an EMBL/GenBank/DDBJ whole genome shotgun (WGS) entry which is preliminary data.</text>
</comment>
<accession>A0ABN1MRU3</accession>
<dbReference type="RefSeq" id="WP_343787768.1">
    <property type="nucleotide sequence ID" value="NZ_BAAAFH010000011.1"/>
</dbReference>
<proteinExistence type="predicted"/>
<gene>
    <name evidence="1" type="ORF">GCM10009118_22670</name>
</gene>
<organism evidence="1 2">
    <name type="scientific">Wandonia haliotis</name>
    <dbReference type="NCBI Taxonomy" id="574963"/>
    <lineage>
        <taxon>Bacteria</taxon>
        <taxon>Pseudomonadati</taxon>
        <taxon>Bacteroidota</taxon>
        <taxon>Flavobacteriia</taxon>
        <taxon>Flavobacteriales</taxon>
        <taxon>Crocinitomicaceae</taxon>
        <taxon>Wandonia</taxon>
    </lineage>
</organism>
<dbReference type="EMBL" id="BAAAFH010000011">
    <property type="protein sequence ID" value="GAA0875858.1"/>
    <property type="molecule type" value="Genomic_DNA"/>
</dbReference>
<keyword evidence="2" id="KW-1185">Reference proteome</keyword>
<protein>
    <submittedName>
        <fullName evidence="1">Uncharacterized protein</fullName>
    </submittedName>
</protein>
<evidence type="ECO:0000313" key="1">
    <source>
        <dbReference type="EMBL" id="GAA0875858.1"/>
    </source>
</evidence>